<name>A0ABZ1CVM2_9TREE</name>
<feature type="region of interest" description="Disordered" evidence="1">
    <location>
        <begin position="1"/>
        <end position="20"/>
    </location>
</feature>
<evidence type="ECO:0000313" key="3">
    <source>
        <dbReference type="Proteomes" id="UP001329825"/>
    </source>
</evidence>
<accession>A0ABZ1CVM2</accession>
<dbReference type="EMBL" id="CP141883">
    <property type="protein sequence ID" value="WRT65816.1"/>
    <property type="molecule type" value="Genomic_DNA"/>
</dbReference>
<organism evidence="2 3">
    <name type="scientific">Kwoniella shivajii</name>
    <dbReference type="NCBI Taxonomy" id="564305"/>
    <lineage>
        <taxon>Eukaryota</taxon>
        <taxon>Fungi</taxon>
        <taxon>Dikarya</taxon>
        <taxon>Basidiomycota</taxon>
        <taxon>Agaricomycotina</taxon>
        <taxon>Tremellomycetes</taxon>
        <taxon>Tremellales</taxon>
        <taxon>Cryptococcaceae</taxon>
        <taxon>Kwoniella</taxon>
    </lineage>
</organism>
<feature type="compositionally biased region" description="Polar residues" evidence="1">
    <location>
        <begin position="94"/>
        <end position="104"/>
    </location>
</feature>
<dbReference type="Proteomes" id="UP001329825">
    <property type="component" value="Chromosome 3"/>
</dbReference>
<sequence>MSAPSSSTQLSTAASRRHTACTPCTISKRKCVGFVPGTGREQQGKWRLDSDAADGTEENDNNMNRSTGYYSTEEAAAILARRRRARERYRAPRNTGSNDQSTHGQAPKGSYESWIDKMSAVEYNNYIMGTLEEGDAPSAGPTDPECWSWGSNAGPDFYFAPKS</sequence>
<gene>
    <name evidence="2" type="ORF">IL334_002765</name>
</gene>
<proteinExistence type="predicted"/>
<dbReference type="GeneID" id="87954896"/>
<feature type="region of interest" description="Disordered" evidence="1">
    <location>
        <begin position="34"/>
        <end position="111"/>
    </location>
</feature>
<feature type="compositionally biased region" description="Polar residues" evidence="1">
    <location>
        <begin position="61"/>
        <end position="70"/>
    </location>
</feature>
<evidence type="ECO:0000256" key="1">
    <source>
        <dbReference type="SAM" id="MobiDB-lite"/>
    </source>
</evidence>
<feature type="compositionally biased region" description="Acidic residues" evidence="1">
    <location>
        <begin position="51"/>
        <end position="60"/>
    </location>
</feature>
<evidence type="ECO:0008006" key="4">
    <source>
        <dbReference type="Google" id="ProtNLM"/>
    </source>
</evidence>
<protein>
    <recommendedName>
        <fullName evidence="4">Zn(2)-C6 fungal-type domain-containing protein</fullName>
    </recommendedName>
</protein>
<reference evidence="2 3" key="1">
    <citation type="submission" date="2024-01" db="EMBL/GenBank/DDBJ databases">
        <title>Comparative genomics of Cryptococcus and Kwoniella reveals pathogenesis evolution and contrasting modes of karyotype evolution via chromosome fusion or intercentromeric recombination.</title>
        <authorList>
            <person name="Coelho M.A."/>
            <person name="David-Palma M."/>
            <person name="Shea T."/>
            <person name="Bowers K."/>
            <person name="McGinley-Smith S."/>
            <person name="Mohammad A.W."/>
            <person name="Gnirke A."/>
            <person name="Yurkov A.M."/>
            <person name="Nowrousian M."/>
            <person name="Sun S."/>
            <person name="Cuomo C.A."/>
            <person name="Heitman J."/>
        </authorList>
    </citation>
    <scope>NUCLEOTIDE SEQUENCE [LARGE SCALE GENOMIC DNA]</scope>
    <source>
        <strain evidence="2">CBS 11374</strain>
    </source>
</reference>
<keyword evidence="3" id="KW-1185">Reference proteome</keyword>
<feature type="compositionally biased region" description="Polar residues" evidence="1">
    <location>
        <begin position="1"/>
        <end position="14"/>
    </location>
</feature>
<evidence type="ECO:0000313" key="2">
    <source>
        <dbReference type="EMBL" id="WRT65816.1"/>
    </source>
</evidence>
<dbReference type="RefSeq" id="XP_062790556.1">
    <property type="nucleotide sequence ID" value="XM_062934505.1"/>
</dbReference>